<dbReference type="OrthoDB" id="396512at2"/>
<organism evidence="2">
    <name type="scientific">Candidatus Berkiella cookevillensis</name>
    <dbReference type="NCBI Taxonomy" id="437022"/>
    <lineage>
        <taxon>Bacteria</taxon>
        <taxon>Pseudomonadati</taxon>
        <taxon>Pseudomonadota</taxon>
        <taxon>Gammaproteobacteria</taxon>
        <taxon>Candidatus Berkiellales</taxon>
        <taxon>Candidatus Berkiellaceae</taxon>
        <taxon>Candidatus Berkiella</taxon>
    </lineage>
</organism>
<reference evidence="2" key="1">
    <citation type="submission" date="2015-09" db="EMBL/GenBank/DDBJ databases">
        <title>Draft Genome Sequences of Two Novel Amoeba-resistant Intranuclear Bacteria, Candidatus Berkiella cookevillensis and Candidatus Berkiella aquae.</title>
        <authorList>
            <person name="Mehari Y.T."/>
            <person name="Arivett B.A."/>
            <person name="Farone A.L."/>
            <person name="Gunderson J.H."/>
            <person name="Farone M.B."/>
        </authorList>
    </citation>
    <scope>NUCLEOTIDE SEQUENCE [LARGE SCALE GENOMIC DNA]</scope>
    <source>
        <strain evidence="2">CC99</strain>
    </source>
</reference>
<dbReference type="Gene3D" id="3.90.550.10">
    <property type="entry name" value="Spore Coat Polysaccharide Biosynthesis Protein SpsA, Chain A"/>
    <property type="match status" value="2"/>
</dbReference>
<name>A0A0Q9YQL1_9GAMM</name>
<keyword evidence="4" id="KW-1185">Reference proteome</keyword>
<dbReference type="InterPro" id="IPR029044">
    <property type="entry name" value="Nucleotide-diphossugar_trans"/>
</dbReference>
<evidence type="ECO:0000313" key="2">
    <source>
        <dbReference type="EMBL" id="KRG19690.1"/>
    </source>
</evidence>
<dbReference type="STRING" id="437022.CC99x_00704"/>
<dbReference type="PANTHER" id="PTHR22916">
    <property type="entry name" value="GLYCOSYLTRANSFERASE"/>
    <property type="match status" value="1"/>
</dbReference>
<comment type="caution">
    <text evidence="2">The sequence shown here is derived from an EMBL/GenBank/DDBJ whole genome shotgun (WGS) entry which is preliminary data.</text>
</comment>
<dbReference type="GO" id="GO:0016758">
    <property type="term" value="F:hexosyltransferase activity"/>
    <property type="evidence" value="ECO:0007669"/>
    <property type="project" value="UniProtKB-ARBA"/>
</dbReference>
<gene>
    <name evidence="2" type="primary">epsE_1</name>
    <name evidence="3" type="ORF">CC99x_002080</name>
    <name evidence="2" type="ORF">CC99x_00704</name>
</gene>
<evidence type="ECO:0000313" key="3">
    <source>
        <dbReference type="EMBL" id="MCS5707687.1"/>
    </source>
</evidence>
<keyword evidence="2" id="KW-0328">Glycosyltransferase</keyword>
<dbReference type="EMBL" id="LKHV01000002">
    <property type="protein sequence ID" value="KRG19690.1"/>
    <property type="molecule type" value="Genomic_DNA"/>
</dbReference>
<dbReference type="SUPFAM" id="SSF53448">
    <property type="entry name" value="Nucleotide-diphospho-sugar transferases"/>
    <property type="match status" value="2"/>
</dbReference>
<dbReference type="Proteomes" id="UP000051494">
    <property type="component" value="Unassembled WGS sequence"/>
</dbReference>
<dbReference type="InterPro" id="IPR001173">
    <property type="entry name" value="Glyco_trans_2-like"/>
</dbReference>
<keyword evidence="2" id="KW-0808">Transferase</keyword>
<proteinExistence type="predicted"/>
<sequence length="457" mass="52523">MTAPKITVYMPSHNYGRYLSEAIESVLKQTMQDWELLLINDNSSDNTQEIMQYYANHPKIKIFQTPGIGLPSVCNFALKHAQGEYIIRLDADDIFEENILLVLSHYLDIHPEVALVFPDYYLFDENGEIYAHEQRKKIYTANHLVDIPPHGACTMVRSEAIQNVNGYREDLGMQDGFDLWTKISTSYKCANINLPLFYYRRHGNNLTTNVKRIFNARQQIKKDSALEKLKQLKPVIAVIPIREHYDFRHNLWQEEINGKSLLTRDIEVCLGSSHIDYVVVTSDTTAPLYTLEEFDDPRLKFIHREHASTLRTASIVPTLERIAKEFDPMLNGLTILRYIQSPFVSSNTLEEAICHLAYSDADSACGVQVIESTLFKRSQYGLIPLNEKKEFYSDFDIIYKDSRTCLATKNSNLIKGTLTGPSIAYFEVSTAECFFMSSERDLKIANMLEEKSYDNVN</sequence>
<evidence type="ECO:0000313" key="4">
    <source>
        <dbReference type="Proteomes" id="UP000051494"/>
    </source>
</evidence>
<dbReference type="EC" id="2.4.-.-" evidence="2 3"/>
<protein>
    <submittedName>
        <fullName evidence="2 3">Glycosyltransferase</fullName>
        <ecNumber evidence="2 3">2.4.-.-</ecNumber>
    </submittedName>
</protein>
<reference evidence="3" key="3">
    <citation type="submission" date="2021-06" db="EMBL/GenBank/DDBJ databases">
        <title>Genomic Description and Analysis of Intracellular Bacteria, Candidatus Berkiella cookevillensis and Candidatus Berkiella aquae.</title>
        <authorList>
            <person name="Kidane D.T."/>
            <person name="Mehari Y.T."/>
            <person name="Rice F.C."/>
            <person name="Arivett B.A."/>
            <person name="Farone A.L."/>
            <person name="Berk S.G."/>
            <person name="Farone M.B."/>
        </authorList>
    </citation>
    <scope>NUCLEOTIDE SEQUENCE</scope>
    <source>
        <strain evidence="3">CC99</strain>
    </source>
</reference>
<evidence type="ECO:0000259" key="1">
    <source>
        <dbReference type="Pfam" id="PF00535"/>
    </source>
</evidence>
<dbReference type="PANTHER" id="PTHR22916:SF3">
    <property type="entry name" value="UDP-GLCNAC:BETAGAL BETA-1,3-N-ACETYLGLUCOSAMINYLTRANSFERASE-LIKE PROTEIN 1"/>
    <property type="match status" value="1"/>
</dbReference>
<dbReference type="Pfam" id="PF00535">
    <property type="entry name" value="Glycos_transf_2"/>
    <property type="match status" value="1"/>
</dbReference>
<reference evidence="3" key="2">
    <citation type="journal article" date="2016" name="Genome Announc.">
        <title>Draft Genome Sequences of Two Novel Amoeba-Resistant Intranuclear Bacteria, 'Candidatus Berkiella cookevillensis' and 'Candidatus Berkiella aquae'.</title>
        <authorList>
            <person name="Mehari Y.T."/>
            <person name="Arivett B.A."/>
            <person name="Farone A.L."/>
            <person name="Gunderson J.H."/>
            <person name="Farone M.B."/>
        </authorList>
    </citation>
    <scope>NUCLEOTIDE SEQUENCE</scope>
    <source>
        <strain evidence="3">CC99</strain>
    </source>
</reference>
<dbReference type="RefSeq" id="WP_057623695.1">
    <property type="nucleotide sequence ID" value="NZ_LKHV02000001.1"/>
</dbReference>
<dbReference type="EMBL" id="LKHV02000001">
    <property type="protein sequence ID" value="MCS5707687.1"/>
    <property type="molecule type" value="Genomic_DNA"/>
</dbReference>
<accession>A0A0Q9YQL1</accession>
<feature type="domain" description="Glycosyltransferase 2-like" evidence="1">
    <location>
        <begin position="7"/>
        <end position="140"/>
    </location>
</feature>
<dbReference type="AlphaFoldDB" id="A0A0Q9YQL1"/>